<dbReference type="InterPro" id="IPR009072">
    <property type="entry name" value="Histone-fold"/>
</dbReference>
<dbReference type="GO" id="GO:0008623">
    <property type="term" value="C:CHRAC"/>
    <property type="evidence" value="ECO:0007669"/>
    <property type="project" value="TreeGrafter"/>
</dbReference>
<name>A0A5S6QGU2_TRIMR</name>
<feature type="domain" description="Transcription factor CBF/NF-Y/archaeal histone" evidence="3">
    <location>
        <begin position="14"/>
        <end position="73"/>
    </location>
</feature>
<dbReference type="GO" id="GO:0006261">
    <property type="term" value="P:DNA-templated DNA replication"/>
    <property type="evidence" value="ECO:0007669"/>
    <property type="project" value="TreeGrafter"/>
</dbReference>
<dbReference type="Gene3D" id="1.10.20.10">
    <property type="entry name" value="Histone, subunit A"/>
    <property type="match status" value="1"/>
</dbReference>
<protein>
    <submittedName>
        <fullName evidence="5">CBFD_NFYB_HMF domain-containing protein</fullName>
    </submittedName>
</protein>
<organism evidence="4 5">
    <name type="scientific">Trichuris muris</name>
    <name type="common">Mouse whipworm</name>
    <dbReference type="NCBI Taxonomy" id="70415"/>
    <lineage>
        <taxon>Eukaryota</taxon>
        <taxon>Metazoa</taxon>
        <taxon>Ecdysozoa</taxon>
        <taxon>Nematoda</taxon>
        <taxon>Enoplea</taxon>
        <taxon>Dorylaimia</taxon>
        <taxon>Trichinellida</taxon>
        <taxon>Trichuridae</taxon>
        <taxon>Trichuris</taxon>
    </lineage>
</organism>
<evidence type="ECO:0000313" key="4">
    <source>
        <dbReference type="Proteomes" id="UP000046395"/>
    </source>
</evidence>
<dbReference type="PANTHER" id="PTHR10252:SF54">
    <property type="entry name" value="CHROMATIN ACCESSIBILITY COMPLEX PROTEIN 1"/>
    <property type="match status" value="1"/>
</dbReference>
<sequence length="105" mass="11868">MSSDEGEDDKLAFSITRIRNIMKSSPEIGSISHDAVVTMAKCTELFVESLLRCAYEKRTDPKVVTYDDVAAAVQGSPQLDYLHEFIPSKIRVRDLPNFEELCKKK</sequence>
<keyword evidence="2" id="KW-0539">Nucleus</keyword>
<dbReference type="CDD" id="cd22924">
    <property type="entry name" value="HFD_CHRAC1-like"/>
    <property type="match status" value="1"/>
</dbReference>
<proteinExistence type="predicted"/>
<evidence type="ECO:0000259" key="3">
    <source>
        <dbReference type="Pfam" id="PF00808"/>
    </source>
</evidence>
<dbReference type="Proteomes" id="UP000046395">
    <property type="component" value="Unassembled WGS sequence"/>
</dbReference>
<reference evidence="5" key="1">
    <citation type="submission" date="2019-12" db="UniProtKB">
        <authorList>
            <consortium name="WormBaseParasite"/>
        </authorList>
    </citation>
    <scope>IDENTIFICATION</scope>
</reference>
<dbReference type="PANTHER" id="PTHR10252">
    <property type="entry name" value="HISTONE-LIKE TRANSCRIPTION FACTOR CCAAT-RELATED"/>
    <property type="match status" value="1"/>
</dbReference>
<dbReference type="WBParaSite" id="TMUE_2000006355.1">
    <property type="protein sequence ID" value="TMUE_2000006355.1"/>
    <property type="gene ID" value="WBGene00293164"/>
</dbReference>
<dbReference type="SUPFAM" id="SSF47113">
    <property type="entry name" value="Histone-fold"/>
    <property type="match status" value="1"/>
</dbReference>
<dbReference type="InterPro" id="IPR003958">
    <property type="entry name" value="CBFA_NFYB_domain"/>
</dbReference>
<evidence type="ECO:0000256" key="2">
    <source>
        <dbReference type="ARBA" id="ARBA00023242"/>
    </source>
</evidence>
<dbReference type="AlphaFoldDB" id="A0A5S6QGU2"/>
<comment type="subcellular location">
    <subcellularLocation>
        <location evidence="1">Nucleus</location>
    </subcellularLocation>
</comment>
<dbReference type="Pfam" id="PF00808">
    <property type="entry name" value="CBFD_NFYB_HMF"/>
    <property type="match status" value="1"/>
</dbReference>
<evidence type="ECO:0000256" key="1">
    <source>
        <dbReference type="ARBA" id="ARBA00004123"/>
    </source>
</evidence>
<accession>A0A5S6QGU2</accession>
<dbReference type="GO" id="GO:0046982">
    <property type="term" value="F:protein heterodimerization activity"/>
    <property type="evidence" value="ECO:0007669"/>
    <property type="project" value="InterPro"/>
</dbReference>
<dbReference type="InterPro" id="IPR050568">
    <property type="entry name" value="Transcr_DNA_Rep_Reg"/>
</dbReference>
<dbReference type="STRING" id="70415.A0A5S6QGU2"/>
<keyword evidence="4" id="KW-1185">Reference proteome</keyword>
<evidence type="ECO:0000313" key="5">
    <source>
        <dbReference type="WBParaSite" id="TMUE_2000006355.1"/>
    </source>
</evidence>